<dbReference type="FunFam" id="1.10.418.40:FF:000001">
    <property type="entry name" value="beclin-1 isoform X1"/>
    <property type="match status" value="1"/>
</dbReference>
<evidence type="ECO:0000256" key="11">
    <source>
        <dbReference type="ARBA" id="ARBA00022824"/>
    </source>
</evidence>
<dbReference type="GO" id="GO:0006995">
    <property type="term" value="P:cellular response to nitrogen starvation"/>
    <property type="evidence" value="ECO:0007669"/>
    <property type="project" value="TreeGrafter"/>
</dbReference>
<dbReference type="Proteomes" id="UP001347796">
    <property type="component" value="Unassembled WGS sequence"/>
</dbReference>
<organism evidence="22 23">
    <name type="scientific">Patella caerulea</name>
    <name type="common">Rayed Mediterranean limpet</name>
    <dbReference type="NCBI Taxonomy" id="87958"/>
    <lineage>
        <taxon>Eukaryota</taxon>
        <taxon>Metazoa</taxon>
        <taxon>Spiralia</taxon>
        <taxon>Lophotrochozoa</taxon>
        <taxon>Mollusca</taxon>
        <taxon>Gastropoda</taxon>
        <taxon>Patellogastropoda</taxon>
        <taxon>Patelloidea</taxon>
        <taxon>Patellidae</taxon>
        <taxon>Patella</taxon>
    </lineage>
</organism>
<dbReference type="GO" id="GO:0034271">
    <property type="term" value="C:phosphatidylinositol 3-kinase complex, class III, type I"/>
    <property type="evidence" value="ECO:0007669"/>
    <property type="project" value="TreeGrafter"/>
</dbReference>
<evidence type="ECO:0000256" key="12">
    <source>
        <dbReference type="ARBA" id="ARBA00023034"/>
    </source>
</evidence>
<keyword evidence="10" id="KW-0967">Endosome</keyword>
<evidence type="ECO:0000256" key="2">
    <source>
        <dbReference type="ARBA" id="ARBA00004318"/>
    </source>
</evidence>
<keyword evidence="14" id="KW-0496">Mitochondrion</keyword>
<dbReference type="InterPro" id="IPR029318">
    <property type="entry name" value="BH3_dom"/>
</dbReference>
<feature type="domain" description="Atg6 BARA" evidence="19">
    <location>
        <begin position="265"/>
        <end position="443"/>
    </location>
</feature>
<dbReference type="EMBL" id="JAZGQO010000021">
    <property type="protein sequence ID" value="KAK6165246.1"/>
    <property type="molecule type" value="Genomic_DNA"/>
</dbReference>
<comment type="caution">
    <text evidence="22">The sequence shown here is derived from an EMBL/GenBank/DDBJ whole genome shotgun (WGS) entry which is preliminary data.</text>
</comment>
<dbReference type="GO" id="GO:0000045">
    <property type="term" value="P:autophagosome assembly"/>
    <property type="evidence" value="ECO:0007669"/>
    <property type="project" value="TreeGrafter"/>
</dbReference>
<dbReference type="AlphaFoldDB" id="A0AAN8G7K8"/>
<dbReference type="Gene3D" id="6.10.250.3110">
    <property type="match status" value="1"/>
</dbReference>
<evidence type="ECO:0000256" key="6">
    <source>
        <dbReference type="ARBA" id="ARBA00005965"/>
    </source>
</evidence>
<dbReference type="GO" id="GO:0031966">
    <property type="term" value="C:mitochondrial membrane"/>
    <property type="evidence" value="ECO:0007669"/>
    <property type="project" value="UniProtKB-SubCell"/>
</dbReference>
<evidence type="ECO:0000256" key="13">
    <source>
        <dbReference type="ARBA" id="ARBA00023054"/>
    </source>
</evidence>
<keyword evidence="13 18" id="KW-0175">Coiled coil</keyword>
<dbReference type="GO" id="GO:0045324">
    <property type="term" value="P:late endosome to vacuole transport"/>
    <property type="evidence" value="ECO:0007669"/>
    <property type="project" value="TreeGrafter"/>
</dbReference>
<keyword evidence="11" id="KW-0256">Endoplasmic reticulum</keyword>
<dbReference type="Pfam" id="PF15285">
    <property type="entry name" value="BH3"/>
    <property type="match status" value="1"/>
</dbReference>
<gene>
    <name evidence="22" type="ORF">SNE40_022207</name>
</gene>
<dbReference type="PANTHER" id="PTHR12768:SF4">
    <property type="entry name" value="BECLIN-1"/>
    <property type="match status" value="1"/>
</dbReference>
<evidence type="ECO:0000259" key="19">
    <source>
        <dbReference type="Pfam" id="PF04111"/>
    </source>
</evidence>
<dbReference type="GO" id="GO:0000407">
    <property type="term" value="C:phagophore assembly site"/>
    <property type="evidence" value="ECO:0007669"/>
    <property type="project" value="TreeGrafter"/>
</dbReference>
<feature type="domain" description="Atg6/beclin coiled-coil" evidence="21">
    <location>
        <begin position="135"/>
        <end position="262"/>
    </location>
</feature>
<keyword evidence="9" id="KW-0132">Cell division</keyword>
<evidence type="ECO:0000256" key="9">
    <source>
        <dbReference type="ARBA" id="ARBA00022618"/>
    </source>
</evidence>
<feature type="coiled-coil region" evidence="18">
    <location>
        <begin position="145"/>
        <end position="221"/>
    </location>
</feature>
<evidence type="ECO:0000256" key="16">
    <source>
        <dbReference type="ARBA" id="ARBA00023306"/>
    </source>
</evidence>
<dbReference type="GO" id="GO:0043548">
    <property type="term" value="F:phosphatidylinositol 3-kinase binding"/>
    <property type="evidence" value="ECO:0007669"/>
    <property type="project" value="TreeGrafter"/>
</dbReference>
<sequence>MAAPLSEPGKSGTTTNVSFVCQRCLQPLKLDTSFNTIEQRLFDELTAPLTRYNDEEEEETLNITVKTTQLPEYEEDGNIVKKIIPSSGEMQLNLSHDFTLLGDPGPGSMDNLSHRLKVTACLFDIMSGHSEVDHPLCEECTDSLLDQLDNQLKITEDECRDYRDLLTKLQHETDDVDEKALDKELKQLKAEEETLHKELAKAEEEQKIVVAKLQEEEYKSKILDEEEEKYWKEYNEYKRQALELDDEQRSIANQLQYAQTQLDKLKKTNVFNSTFHIWHSGQFGTINNFRLGRLPSVPVDWNEINAAWGQTVLLLHSLARKMNLTFQRYRLVPYGNHSYLESLTEKNKELPLYGSGGFRFLWDTKFDQAMVAFLDCLQQFKEEVERGDTSFCLPYRMEKGKIEDSNSGNSYSIKIQFNSEEQWTKALKFMLTNLKWGLAWVSSQLIAEK</sequence>
<evidence type="ECO:0000256" key="17">
    <source>
        <dbReference type="ARBA" id="ARBA00023329"/>
    </source>
</evidence>
<evidence type="ECO:0000313" key="23">
    <source>
        <dbReference type="Proteomes" id="UP001347796"/>
    </source>
</evidence>
<comment type="similarity">
    <text evidence="6">Belongs to the beclin family.</text>
</comment>
<evidence type="ECO:0000256" key="5">
    <source>
        <dbReference type="ARBA" id="ARBA00004481"/>
    </source>
</evidence>
<evidence type="ECO:0000256" key="14">
    <source>
        <dbReference type="ARBA" id="ARBA00023128"/>
    </source>
</evidence>
<keyword evidence="23" id="KW-1185">Reference proteome</keyword>
<dbReference type="PANTHER" id="PTHR12768">
    <property type="entry name" value="BECLIN 1"/>
    <property type="match status" value="1"/>
</dbReference>
<dbReference type="GO" id="GO:0005776">
    <property type="term" value="C:autophagosome"/>
    <property type="evidence" value="ECO:0007669"/>
    <property type="project" value="UniProtKB-SubCell"/>
</dbReference>
<evidence type="ECO:0000256" key="8">
    <source>
        <dbReference type="ARBA" id="ARBA00022490"/>
    </source>
</evidence>
<evidence type="ECO:0000256" key="1">
    <source>
        <dbReference type="ARBA" id="ARBA00004150"/>
    </source>
</evidence>
<dbReference type="InterPro" id="IPR038274">
    <property type="entry name" value="Atg6/Beclin_C_sf"/>
</dbReference>
<dbReference type="GO" id="GO:0051301">
    <property type="term" value="P:cell division"/>
    <property type="evidence" value="ECO:0007669"/>
    <property type="project" value="UniProtKB-KW"/>
</dbReference>
<dbReference type="GO" id="GO:0010008">
    <property type="term" value="C:endosome membrane"/>
    <property type="evidence" value="ECO:0007669"/>
    <property type="project" value="UniProtKB-SubCell"/>
</dbReference>
<feature type="domain" description="Beclin-1 BH3" evidence="20">
    <location>
        <begin position="107"/>
        <end position="128"/>
    </location>
</feature>
<keyword evidence="12" id="KW-0333">Golgi apparatus</keyword>
<evidence type="ECO:0000256" key="18">
    <source>
        <dbReference type="SAM" id="Coils"/>
    </source>
</evidence>
<dbReference type="GO" id="GO:0005789">
    <property type="term" value="C:endoplasmic reticulum membrane"/>
    <property type="evidence" value="ECO:0007669"/>
    <property type="project" value="UniProtKB-SubCell"/>
</dbReference>
<keyword evidence="8" id="KW-0963">Cytoplasm</keyword>
<dbReference type="Pfam" id="PF17675">
    <property type="entry name" value="APG6_N"/>
    <property type="match status" value="1"/>
</dbReference>
<reference evidence="22 23" key="1">
    <citation type="submission" date="2024-01" db="EMBL/GenBank/DDBJ databases">
        <title>The genome of the rayed Mediterranean limpet Patella caerulea (Linnaeus, 1758).</title>
        <authorList>
            <person name="Anh-Thu Weber A."/>
            <person name="Halstead-Nussloch G."/>
        </authorList>
    </citation>
    <scope>NUCLEOTIDE SEQUENCE [LARGE SCALE GENOMIC DNA]</scope>
    <source>
        <strain evidence="22">AATW-2023a</strain>
        <tissue evidence="22">Whole specimen</tissue>
    </source>
</reference>
<evidence type="ECO:0000256" key="10">
    <source>
        <dbReference type="ARBA" id="ARBA00022753"/>
    </source>
</evidence>
<keyword evidence="17" id="KW-0968">Cytoplasmic vesicle</keyword>
<proteinExistence type="inferred from homology"/>
<evidence type="ECO:0000256" key="7">
    <source>
        <dbReference type="ARBA" id="ARBA00018490"/>
    </source>
</evidence>
<keyword evidence="15" id="KW-0472">Membrane</keyword>
<evidence type="ECO:0000256" key="4">
    <source>
        <dbReference type="ARBA" id="ARBA00004419"/>
    </source>
</evidence>
<dbReference type="InterPro" id="IPR041691">
    <property type="entry name" value="Atg6/beclin_CC"/>
</dbReference>
<dbReference type="GO" id="GO:0005794">
    <property type="term" value="C:Golgi apparatus"/>
    <property type="evidence" value="ECO:0007669"/>
    <property type="project" value="UniProtKB-SubCell"/>
</dbReference>
<evidence type="ECO:0000256" key="15">
    <source>
        <dbReference type="ARBA" id="ARBA00023136"/>
    </source>
</evidence>
<dbReference type="InterPro" id="IPR040455">
    <property type="entry name" value="Atg6_BARA"/>
</dbReference>
<dbReference type="InterPro" id="IPR007243">
    <property type="entry name" value="Atg6/Beclin"/>
</dbReference>
<keyword evidence="16" id="KW-0131">Cell cycle</keyword>
<evidence type="ECO:0000313" key="22">
    <source>
        <dbReference type="EMBL" id="KAK6165246.1"/>
    </source>
</evidence>
<dbReference type="GO" id="GO:0030674">
    <property type="term" value="F:protein-macromolecule adaptor activity"/>
    <property type="evidence" value="ECO:0007669"/>
    <property type="project" value="TreeGrafter"/>
</dbReference>
<comment type="subcellular location">
    <subcellularLocation>
        <location evidence="4">Cytoplasmic vesicle</location>
        <location evidence="4">Autophagosome</location>
    </subcellularLocation>
    <subcellularLocation>
        <location evidence="3">Endoplasmic reticulum membrane</location>
        <topology evidence="3">Peripheral membrane protein</topology>
    </subcellularLocation>
    <subcellularLocation>
        <location evidence="5">Endosome membrane</location>
        <topology evidence="5">Peripheral membrane protein</topology>
    </subcellularLocation>
    <subcellularLocation>
        <location evidence="1">Golgi apparatus</location>
        <location evidence="1">trans-Golgi network membrane</location>
        <topology evidence="1">Peripheral membrane protein</topology>
    </subcellularLocation>
    <subcellularLocation>
        <location evidence="2">Mitochondrion membrane</location>
        <topology evidence="2">Peripheral membrane protein</topology>
    </subcellularLocation>
</comment>
<accession>A0AAN8G7K8</accession>
<evidence type="ECO:0000259" key="21">
    <source>
        <dbReference type="Pfam" id="PF17675"/>
    </source>
</evidence>
<dbReference type="GO" id="GO:0000423">
    <property type="term" value="P:mitophagy"/>
    <property type="evidence" value="ECO:0007669"/>
    <property type="project" value="TreeGrafter"/>
</dbReference>
<dbReference type="GO" id="GO:0034272">
    <property type="term" value="C:phosphatidylinositol 3-kinase complex, class III, type II"/>
    <property type="evidence" value="ECO:0007669"/>
    <property type="project" value="TreeGrafter"/>
</dbReference>
<evidence type="ECO:0000256" key="3">
    <source>
        <dbReference type="ARBA" id="ARBA00004406"/>
    </source>
</evidence>
<dbReference type="Gene3D" id="1.10.418.40">
    <property type="entry name" value="Autophagy protein 6/Beclin 1"/>
    <property type="match status" value="1"/>
</dbReference>
<dbReference type="Pfam" id="PF04111">
    <property type="entry name" value="APG6"/>
    <property type="match status" value="1"/>
</dbReference>
<protein>
    <recommendedName>
        <fullName evidence="7">Beclin-1</fullName>
    </recommendedName>
</protein>
<evidence type="ECO:0000259" key="20">
    <source>
        <dbReference type="Pfam" id="PF15285"/>
    </source>
</evidence>
<name>A0AAN8G7K8_PATCE</name>